<reference evidence="1 2" key="1">
    <citation type="journal article" date="2013" name="Genome Announc.">
        <title>Genome Sequence of the Obligate Gammaproteobacterial Methanotroph Methylomicrobium album Strain BG8.</title>
        <authorList>
            <person name="Kits K.D."/>
            <person name="Kalyuzhnaya M.G."/>
            <person name="Klotz M.G."/>
            <person name="Jetten M.S."/>
            <person name="Op den Camp H.J."/>
            <person name="Vuilleumier S."/>
            <person name="Bringel F."/>
            <person name="Dispirito A.A."/>
            <person name="Murrell J.C."/>
            <person name="Bruce D."/>
            <person name="Cheng J.F."/>
            <person name="Copeland A."/>
            <person name="Goodwin L."/>
            <person name="Hauser L."/>
            <person name="Lajus A."/>
            <person name="Land M.L."/>
            <person name="Lapidus A."/>
            <person name="Lucas S."/>
            <person name="Medigue C."/>
            <person name="Pitluck S."/>
            <person name="Woyke T."/>
            <person name="Zeytun A."/>
            <person name="Stein L.Y."/>
        </authorList>
    </citation>
    <scope>NUCLEOTIDE SEQUENCE [LARGE SCALE GENOMIC DNA]</scope>
    <source>
        <strain evidence="1 2">BG8</strain>
    </source>
</reference>
<name>H8GNB8_METAL</name>
<accession>H8GNB8</accession>
<dbReference type="HOGENOM" id="CLU_1218593_0_0_6"/>
<organism evidence="1 2">
    <name type="scientific">Methylomicrobium album BG8</name>
    <dbReference type="NCBI Taxonomy" id="686340"/>
    <lineage>
        <taxon>Bacteria</taxon>
        <taxon>Pseudomonadati</taxon>
        <taxon>Pseudomonadota</taxon>
        <taxon>Gammaproteobacteria</taxon>
        <taxon>Methylococcales</taxon>
        <taxon>Methylococcaceae</taxon>
        <taxon>Methylomicrobium</taxon>
    </lineage>
</organism>
<dbReference type="EMBL" id="CM001475">
    <property type="protein sequence ID" value="EIC28347.1"/>
    <property type="molecule type" value="Genomic_DNA"/>
</dbReference>
<evidence type="ECO:0000313" key="2">
    <source>
        <dbReference type="Proteomes" id="UP000005090"/>
    </source>
</evidence>
<dbReference type="RefSeq" id="WP_005369298.1">
    <property type="nucleotide sequence ID" value="NZ_CM001475.1"/>
</dbReference>
<sequence length="242" mass="27191">MNKYTHNFIKASRLAHKELSRRNAIHEAGHAAAIYLGNKQKGLPPVYFRITINGIVQSDSQSKRLLGDIYDTYIAKVEGGRLVQNLPTSFAAATKDFSAAQKLAYETAFEADIINLLAGPVVEAKDVAMRNDERVDAGRINVNALQYYDGSYELDVVREYFECFFDHEDLKKRKINEFFLAAFAFVSDYSNWSAINRLADHILADDKLIIDCDEIISVLEDESRFPLTDSVLSNSMSLSGGF</sequence>
<dbReference type="eggNOG" id="ENOG5031N4R">
    <property type="taxonomic scope" value="Bacteria"/>
</dbReference>
<proteinExistence type="predicted"/>
<evidence type="ECO:0000313" key="1">
    <source>
        <dbReference type="EMBL" id="EIC28347.1"/>
    </source>
</evidence>
<gene>
    <name evidence="1" type="ORF">Metal_0496</name>
</gene>
<dbReference type="AlphaFoldDB" id="H8GNB8"/>
<evidence type="ECO:0008006" key="3">
    <source>
        <dbReference type="Google" id="ProtNLM"/>
    </source>
</evidence>
<dbReference type="Proteomes" id="UP000005090">
    <property type="component" value="Chromosome"/>
</dbReference>
<protein>
    <recommendedName>
        <fullName evidence="3">Peptidase family M41</fullName>
    </recommendedName>
</protein>
<keyword evidence="2" id="KW-1185">Reference proteome</keyword>